<reference evidence="4 5" key="1">
    <citation type="submission" date="2015-03" db="EMBL/GenBank/DDBJ databases">
        <title>Draft genome sequences of two protease-producing strains of Arsukibacterium isolated from two cold and alkaline environments.</title>
        <authorList>
            <person name="Lylloff J.E."/>
            <person name="Skov L.B."/>
            <person name="Jepsen M."/>
            <person name="Hallin P.F."/>
            <person name="Sorensen S.J."/>
            <person name="Stougaard P."/>
            <person name="Glaring M.A."/>
        </authorList>
    </citation>
    <scope>NUCLEOTIDE SEQUENCE [LARGE SCALE GENOMIC DNA]</scope>
    <source>
        <strain evidence="4 5">GCM72</strain>
    </source>
</reference>
<dbReference type="SUPFAM" id="SSF88713">
    <property type="entry name" value="Glycoside hydrolase/deacetylase"/>
    <property type="match status" value="1"/>
</dbReference>
<dbReference type="PATRIC" id="fig|336831.14.peg.3213"/>
<dbReference type="RefSeq" id="WP_046556456.1">
    <property type="nucleotide sequence ID" value="NZ_LAHO01000003.1"/>
</dbReference>
<dbReference type="GO" id="GO:0005576">
    <property type="term" value="C:extracellular region"/>
    <property type="evidence" value="ECO:0007669"/>
    <property type="project" value="UniProtKB-SubCell"/>
</dbReference>
<dbReference type="PANTHER" id="PTHR34216:SF3">
    <property type="entry name" value="POLY-BETA-1,6-N-ACETYL-D-GLUCOSAMINE N-DEACETYLASE"/>
    <property type="match status" value="1"/>
</dbReference>
<name>A0A0M2V6U9_9GAMM</name>
<evidence type="ECO:0000313" key="4">
    <source>
        <dbReference type="EMBL" id="KKO46567.1"/>
    </source>
</evidence>
<accession>A0A0M2V6U9</accession>
<dbReference type="Proteomes" id="UP000034228">
    <property type="component" value="Unassembled WGS sequence"/>
</dbReference>
<dbReference type="Gene3D" id="3.20.20.370">
    <property type="entry name" value="Glycoside hydrolase/deacetylase"/>
    <property type="match status" value="1"/>
</dbReference>
<keyword evidence="2" id="KW-0732">Signal</keyword>
<dbReference type="EMBL" id="LAHO01000003">
    <property type="protein sequence ID" value="KKO46567.1"/>
    <property type="molecule type" value="Genomic_DNA"/>
</dbReference>
<dbReference type="PANTHER" id="PTHR34216">
    <property type="match status" value="1"/>
</dbReference>
<comment type="caution">
    <text evidence="4">The sequence shown here is derived from an EMBL/GenBank/DDBJ whole genome shotgun (WGS) entry which is preliminary data.</text>
</comment>
<gene>
    <name evidence="4" type="ORF">WG68_04495</name>
</gene>
<dbReference type="GO" id="GO:0005975">
    <property type="term" value="P:carbohydrate metabolic process"/>
    <property type="evidence" value="ECO:0007669"/>
    <property type="project" value="InterPro"/>
</dbReference>
<feature type="domain" description="NodB homology" evidence="3">
    <location>
        <begin position="62"/>
        <end position="265"/>
    </location>
</feature>
<dbReference type="CDD" id="cd10918">
    <property type="entry name" value="CE4_NodB_like_5s_6s"/>
    <property type="match status" value="1"/>
</dbReference>
<protein>
    <recommendedName>
        <fullName evidence="3">NodB homology domain-containing protein</fullName>
    </recommendedName>
</protein>
<dbReference type="InterPro" id="IPR051398">
    <property type="entry name" value="Polysacch_Deacetylase"/>
</dbReference>
<proteinExistence type="predicted"/>
<organism evidence="4 5">
    <name type="scientific">Arsukibacterium ikkense</name>
    <dbReference type="NCBI Taxonomy" id="336831"/>
    <lineage>
        <taxon>Bacteria</taxon>
        <taxon>Pseudomonadati</taxon>
        <taxon>Pseudomonadota</taxon>
        <taxon>Gammaproteobacteria</taxon>
        <taxon>Chromatiales</taxon>
        <taxon>Chromatiaceae</taxon>
        <taxon>Arsukibacterium</taxon>
    </lineage>
</organism>
<dbReference type="PROSITE" id="PS51677">
    <property type="entry name" value="NODB"/>
    <property type="match status" value="1"/>
</dbReference>
<sequence>MSHNPEILMLHRVLPVFDADNYYFQRKTAISWQRFVTLLDEIEAKGLVTLPASALAHAIPDSAIFLTFDDGYIDNVEALDEILRRKMTATLFPVKQFVQQGFSPIDDMAQHYMNTDSIPDDTRRSLLTGRLKRLLRVIASDRYRWLRQRWFNIKQDSPGIFMNEEQIRFYSERGIELGIHGVSHRLFTQLGTTSLLSELSESARWLEHLGQKSKPPLCFPHGKFNHSVLALASDFSSVYLTVDQQTEVVGVWRRKWVVEGNVGIS</sequence>
<keyword evidence="5" id="KW-1185">Reference proteome</keyword>
<dbReference type="GO" id="GO:0016810">
    <property type="term" value="F:hydrolase activity, acting on carbon-nitrogen (but not peptide) bonds"/>
    <property type="evidence" value="ECO:0007669"/>
    <property type="project" value="InterPro"/>
</dbReference>
<evidence type="ECO:0000313" key="5">
    <source>
        <dbReference type="Proteomes" id="UP000034228"/>
    </source>
</evidence>
<dbReference type="InterPro" id="IPR011330">
    <property type="entry name" value="Glyco_hydro/deAcase_b/a-brl"/>
</dbReference>
<evidence type="ECO:0000259" key="3">
    <source>
        <dbReference type="PROSITE" id="PS51677"/>
    </source>
</evidence>
<dbReference type="Pfam" id="PF01522">
    <property type="entry name" value="Polysacc_deac_1"/>
    <property type="match status" value="1"/>
</dbReference>
<dbReference type="InterPro" id="IPR002509">
    <property type="entry name" value="NODB_dom"/>
</dbReference>
<dbReference type="OrthoDB" id="9814639at2"/>
<dbReference type="STRING" id="336831.WG68_04495"/>
<evidence type="ECO:0000256" key="2">
    <source>
        <dbReference type="ARBA" id="ARBA00022729"/>
    </source>
</evidence>
<dbReference type="AlphaFoldDB" id="A0A0M2V6U9"/>
<evidence type="ECO:0000256" key="1">
    <source>
        <dbReference type="ARBA" id="ARBA00004613"/>
    </source>
</evidence>
<comment type="subcellular location">
    <subcellularLocation>
        <location evidence="1">Secreted</location>
    </subcellularLocation>
</comment>